<evidence type="ECO:0000313" key="3">
    <source>
        <dbReference type="Proteomes" id="UP000559256"/>
    </source>
</evidence>
<protein>
    <submittedName>
        <fullName evidence="2">Uncharacterized protein</fullName>
    </submittedName>
</protein>
<keyword evidence="1" id="KW-0732">Signal</keyword>
<feature type="signal peptide" evidence="1">
    <location>
        <begin position="1"/>
        <end position="25"/>
    </location>
</feature>
<dbReference type="AlphaFoldDB" id="A0A8H5CZB1"/>
<evidence type="ECO:0000256" key="1">
    <source>
        <dbReference type="SAM" id="SignalP"/>
    </source>
</evidence>
<comment type="caution">
    <text evidence="2">The sequence shown here is derived from an EMBL/GenBank/DDBJ whole genome shotgun (WGS) entry which is preliminary data.</text>
</comment>
<keyword evidence="3" id="KW-1185">Reference proteome</keyword>
<sequence length="160" mass="16623">MKLRMRTILTFTISLLLLQVLFVAGFAITPPHAVTVGVPAQASWVRQSGDPQSISIGAFNVQGPLNGQNAQGAQLHAIDGSQNEGTITFEVSEDGTFTLAAIANGNVISNSATFKATTGSSLSSQVNKVVQPETTLSSTSSSTSQTTSTSSKIIIGYVAY</sequence>
<organism evidence="2 3">
    <name type="scientific">Tetrapyrgos nigripes</name>
    <dbReference type="NCBI Taxonomy" id="182062"/>
    <lineage>
        <taxon>Eukaryota</taxon>
        <taxon>Fungi</taxon>
        <taxon>Dikarya</taxon>
        <taxon>Basidiomycota</taxon>
        <taxon>Agaricomycotina</taxon>
        <taxon>Agaricomycetes</taxon>
        <taxon>Agaricomycetidae</taxon>
        <taxon>Agaricales</taxon>
        <taxon>Marasmiineae</taxon>
        <taxon>Marasmiaceae</taxon>
        <taxon>Tetrapyrgos</taxon>
    </lineage>
</organism>
<feature type="chain" id="PRO_5034334959" evidence="1">
    <location>
        <begin position="26"/>
        <end position="160"/>
    </location>
</feature>
<evidence type="ECO:0000313" key="2">
    <source>
        <dbReference type="EMBL" id="KAF5350747.1"/>
    </source>
</evidence>
<gene>
    <name evidence="2" type="ORF">D9758_010375</name>
</gene>
<accession>A0A8H5CZB1</accession>
<name>A0A8H5CZB1_9AGAR</name>
<reference evidence="2 3" key="1">
    <citation type="journal article" date="2020" name="ISME J.">
        <title>Uncovering the hidden diversity of litter-decomposition mechanisms in mushroom-forming fungi.</title>
        <authorList>
            <person name="Floudas D."/>
            <person name="Bentzer J."/>
            <person name="Ahren D."/>
            <person name="Johansson T."/>
            <person name="Persson P."/>
            <person name="Tunlid A."/>
        </authorList>
    </citation>
    <scope>NUCLEOTIDE SEQUENCE [LARGE SCALE GENOMIC DNA]</scope>
    <source>
        <strain evidence="2 3">CBS 291.85</strain>
    </source>
</reference>
<proteinExistence type="predicted"/>
<dbReference type="Proteomes" id="UP000559256">
    <property type="component" value="Unassembled WGS sequence"/>
</dbReference>
<dbReference type="EMBL" id="JAACJM010000073">
    <property type="protein sequence ID" value="KAF5350747.1"/>
    <property type="molecule type" value="Genomic_DNA"/>
</dbReference>